<evidence type="ECO:0000313" key="3">
    <source>
        <dbReference type="Proteomes" id="UP001056855"/>
    </source>
</evidence>
<reference evidence="2" key="1">
    <citation type="submission" date="2022-06" db="EMBL/GenBank/DDBJ databases">
        <title>Diverse halophilic archaea isolated from saline environments.</title>
        <authorList>
            <person name="Cui H.-L."/>
        </authorList>
    </citation>
    <scope>NUCLEOTIDE SEQUENCE</scope>
    <source>
        <strain evidence="2">WLHS1</strain>
    </source>
</reference>
<feature type="domain" description="DUF7845" evidence="1">
    <location>
        <begin position="5"/>
        <end position="327"/>
    </location>
</feature>
<dbReference type="AlphaFoldDB" id="A0A9E7SUG0"/>
<dbReference type="KEGG" id="sawl:NGM29_13700"/>
<dbReference type="InterPro" id="IPR057167">
    <property type="entry name" value="DUF7845"/>
</dbReference>
<organism evidence="2 3">
    <name type="scientific">Natronosalvus rutilus</name>
    <dbReference type="NCBI Taxonomy" id="2953753"/>
    <lineage>
        <taxon>Archaea</taxon>
        <taxon>Methanobacteriati</taxon>
        <taxon>Methanobacteriota</taxon>
        <taxon>Stenosarchaea group</taxon>
        <taxon>Halobacteria</taxon>
        <taxon>Halobacteriales</taxon>
        <taxon>Natrialbaceae</taxon>
        <taxon>Natronosalvus</taxon>
    </lineage>
</organism>
<protein>
    <submittedName>
        <fullName evidence="2">DNA-binding protein</fullName>
    </submittedName>
</protein>
<keyword evidence="2" id="KW-0238">DNA-binding</keyword>
<accession>A0A9E7SUG0</accession>
<name>A0A9E7SUG0_9EURY</name>
<evidence type="ECO:0000313" key="2">
    <source>
        <dbReference type="EMBL" id="UTF52827.1"/>
    </source>
</evidence>
<dbReference type="RefSeq" id="WP_254156891.1">
    <property type="nucleotide sequence ID" value="NZ_CP100355.1"/>
</dbReference>
<evidence type="ECO:0000259" key="1">
    <source>
        <dbReference type="Pfam" id="PF25227"/>
    </source>
</evidence>
<dbReference type="EMBL" id="CP100355">
    <property type="protein sequence ID" value="UTF52827.1"/>
    <property type="molecule type" value="Genomic_DNA"/>
</dbReference>
<dbReference type="Proteomes" id="UP001056855">
    <property type="component" value="Chromosome"/>
</dbReference>
<keyword evidence="3" id="KW-1185">Reference proteome</keyword>
<dbReference type="Pfam" id="PF25227">
    <property type="entry name" value="DUF7845"/>
    <property type="match status" value="1"/>
</dbReference>
<proteinExistence type="predicted"/>
<sequence>MSQPETTPHESHGRWKWDTWGRGPYDALSSVMLGPPFEGHLKLDVDVDGEPWHLEVTYSKSGFKPRPRDNINASRLYEWDIKGRGPGEAKASFNISPRFPNMRHWETGDPVGLPWENQFGEVDGVDVEYEPSNVEPERTLELLPEFYAAIFEEAGESVYPEYFRKPPHPTYSREWAHERYVRMRREWAEKLASAGVLQKITHHLTDMEGVIAELKINNKEVVNHQNRLVLDPAAVSELLPGHSYGRKFEIYQLKDPDAVSKDHPSYHPKVEVLVNKKMNDREAWAWAERREVVEEIDETLMNFINWDDIPLAPDASAVYVADDHFEAVARDDPVELYPDPTPRLEAKSDHLLLTTLRDLGKTPRDVAEKVSTDGGVTVDDLADELGKHPSTIYRAIEELGELLDLENGQVSYRARKYREEIRALVESAEYGIESYADRIQHIMGLADHVAECSPFQKWLAEHGAELEFDQEGEPKRLRIDTILSTLKASSFESAQEVAREAIEKWRHSGNDPALFSRVPMLWRTPGGDTETRPVGRLAPDW</sequence>
<gene>
    <name evidence="2" type="ORF">NGM29_13700</name>
</gene>
<dbReference type="GO" id="GO:0003677">
    <property type="term" value="F:DNA binding"/>
    <property type="evidence" value="ECO:0007669"/>
    <property type="project" value="UniProtKB-KW"/>
</dbReference>
<dbReference type="GeneID" id="73291120"/>